<evidence type="ECO:0000313" key="7">
    <source>
        <dbReference type="EMBL" id="GAF75055.1"/>
    </source>
</evidence>
<evidence type="ECO:0000256" key="3">
    <source>
        <dbReference type="ARBA" id="ARBA00022723"/>
    </source>
</evidence>
<dbReference type="PIRSF" id="PIRSF000216">
    <property type="entry name" value="NADH_DH_24kDa"/>
    <property type="match status" value="1"/>
</dbReference>
<evidence type="ECO:0000256" key="1">
    <source>
        <dbReference type="ARBA" id="ARBA00010643"/>
    </source>
</evidence>
<dbReference type="InterPro" id="IPR028431">
    <property type="entry name" value="NADP_DH_HndA-like"/>
</dbReference>
<gene>
    <name evidence="7" type="ORF">S01H1_08249</name>
</gene>
<sequence length="170" mass="18739">MQAVDRGARPREEGGMGYAGRTFRQIQEMIDVTGGQAGALIRVLQQTQGLIGYLPATVIKTISRDLKIPLSEVYGIVSFYHFFTMVPKGKFVIQICMGTSCYVKGGQRILDTLKKDWGLEPGEITPDGRFSLETVRCLGCCGLSPVVAIGEDVHRKVKPSKLNDILISYR</sequence>
<evidence type="ECO:0000256" key="6">
    <source>
        <dbReference type="ARBA" id="ARBA00034078"/>
    </source>
</evidence>
<dbReference type="GO" id="GO:0016491">
    <property type="term" value="F:oxidoreductase activity"/>
    <property type="evidence" value="ECO:0007669"/>
    <property type="project" value="InterPro"/>
</dbReference>
<dbReference type="EMBL" id="BARS01004236">
    <property type="protein sequence ID" value="GAF75055.1"/>
    <property type="molecule type" value="Genomic_DNA"/>
</dbReference>
<proteinExistence type="inferred from homology"/>
<dbReference type="Gene3D" id="1.10.10.1590">
    <property type="entry name" value="NADH-quinone oxidoreductase subunit E"/>
    <property type="match status" value="1"/>
</dbReference>
<accession>X0TG55</accession>
<dbReference type="GO" id="GO:0046872">
    <property type="term" value="F:metal ion binding"/>
    <property type="evidence" value="ECO:0007669"/>
    <property type="project" value="UniProtKB-KW"/>
</dbReference>
<evidence type="ECO:0000256" key="4">
    <source>
        <dbReference type="ARBA" id="ARBA00023004"/>
    </source>
</evidence>
<comment type="caution">
    <text evidence="7">The sequence shown here is derived from an EMBL/GenBank/DDBJ whole genome shotgun (WGS) entry which is preliminary data.</text>
</comment>
<dbReference type="FunFam" id="3.40.30.10:FF:000015">
    <property type="entry name" value="NADH-quinone oxidoreductase subunit E"/>
    <property type="match status" value="1"/>
</dbReference>
<dbReference type="CDD" id="cd03064">
    <property type="entry name" value="TRX_Fd_NuoE"/>
    <property type="match status" value="1"/>
</dbReference>
<evidence type="ECO:0008006" key="8">
    <source>
        <dbReference type="Google" id="ProtNLM"/>
    </source>
</evidence>
<name>X0TG55_9ZZZZ</name>
<dbReference type="InterPro" id="IPR036249">
    <property type="entry name" value="Thioredoxin-like_sf"/>
</dbReference>
<dbReference type="AlphaFoldDB" id="X0TG55"/>
<keyword evidence="3" id="KW-0479">Metal-binding</keyword>
<keyword evidence="5" id="KW-0411">Iron-sulfur</keyword>
<comment type="cofactor">
    <cofactor evidence="6">
        <name>[2Fe-2S] cluster</name>
        <dbReference type="ChEBI" id="CHEBI:190135"/>
    </cofactor>
</comment>
<reference evidence="7" key="1">
    <citation type="journal article" date="2014" name="Front. Microbiol.">
        <title>High frequency of phylogenetically diverse reductive dehalogenase-homologous genes in deep subseafloor sedimentary metagenomes.</title>
        <authorList>
            <person name="Kawai M."/>
            <person name="Futagami T."/>
            <person name="Toyoda A."/>
            <person name="Takaki Y."/>
            <person name="Nishi S."/>
            <person name="Hori S."/>
            <person name="Arai W."/>
            <person name="Tsubouchi T."/>
            <person name="Morono Y."/>
            <person name="Uchiyama I."/>
            <person name="Ito T."/>
            <person name="Fujiyama A."/>
            <person name="Inagaki F."/>
            <person name="Takami H."/>
        </authorList>
    </citation>
    <scope>NUCLEOTIDE SEQUENCE</scope>
    <source>
        <strain evidence="7">Expedition CK06-06</strain>
    </source>
</reference>
<dbReference type="InterPro" id="IPR002023">
    <property type="entry name" value="NuoE-like"/>
</dbReference>
<dbReference type="PANTHER" id="PTHR43342">
    <property type="entry name" value="NADH-QUINONE OXIDOREDUCTASE, E SUBUNIT"/>
    <property type="match status" value="1"/>
</dbReference>
<evidence type="ECO:0000256" key="2">
    <source>
        <dbReference type="ARBA" id="ARBA00022714"/>
    </source>
</evidence>
<dbReference type="InterPro" id="IPR042128">
    <property type="entry name" value="NuoE_dom"/>
</dbReference>
<dbReference type="Pfam" id="PF01257">
    <property type="entry name" value="2Fe-2S_thioredx"/>
    <property type="match status" value="1"/>
</dbReference>
<organism evidence="7">
    <name type="scientific">marine sediment metagenome</name>
    <dbReference type="NCBI Taxonomy" id="412755"/>
    <lineage>
        <taxon>unclassified sequences</taxon>
        <taxon>metagenomes</taxon>
        <taxon>ecological metagenomes</taxon>
    </lineage>
</organism>
<keyword evidence="2" id="KW-0001">2Fe-2S</keyword>
<keyword evidence="4" id="KW-0408">Iron</keyword>
<dbReference type="InterPro" id="IPR041921">
    <property type="entry name" value="NuoE_N"/>
</dbReference>
<dbReference type="Gene3D" id="3.40.30.10">
    <property type="entry name" value="Glutaredoxin"/>
    <property type="match status" value="1"/>
</dbReference>
<dbReference type="SUPFAM" id="SSF52833">
    <property type="entry name" value="Thioredoxin-like"/>
    <property type="match status" value="1"/>
</dbReference>
<dbReference type="PANTHER" id="PTHR43342:SF2">
    <property type="entry name" value="POTENTIAL NAD-REDUCING HYDROGENASE SUBUNIT"/>
    <property type="match status" value="1"/>
</dbReference>
<protein>
    <recommendedName>
        <fullName evidence="8">NAD(P)H-dependent oxidoreductase subunit E</fullName>
    </recommendedName>
</protein>
<dbReference type="GO" id="GO:0051537">
    <property type="term" value="F:2 iron, 2 sulfur cluster binding"/>
    <property type="evidence" value="ECO:0007669"/>
    <property type="project" value="UniProtKB-KW"/>
</dbReference>
<evidence type="ECO:0000256" key="5">
    <source>
        <dbReference type="ARBA" id="ARBA00023014"/>
    </source>
</evidence>
<comment type="similarity">
    <text evidence="1">Belongs to the complex I 24 kDa subunit family.</text>
</comment>